<feature type="compositionally biased region" description="Acidic residues" evidence="1">
    <location>
        <begin position="165"/>
        <end position="183"/>
    </location>
</feature>
<sequence length="303" mass="34126">MQIGARLKEAREAQNLSLEELQEITKIQKRYLLAIEEGNLQILPGKFYARAFMKEYANAVGLDPNELMEEYKEEVPKTEEPTEEQYSRIQRSRKSQEKSTSIFSLFPTIIVGLLIIGIIAVAIFFIVQNMSGTESKDPVNQDDGKGNDIVIKDDSGGDEANQNTVDEDQDNEDQDGNDENSEETNEKAKEPEFTVIEEGTGNTPESTVAFSYTGDKVKATLEASDDTWLGVKDDEEDVLFEENMFNSEQSPLELDLTGKKRVFFKIGNASVLTITINGKEMEYPVDPSNVRQNIWVELKQEAE</sequence>
<reference evidence="5" key="1">
    <citation type="submission" date="2016-11" db="EMBL/GenBank/DDBJ databases">
        <authorList>
            <person name="Varghese N."/>
            <person name="Submissions S."/>
        </authorList>
    </citation>
    <scope>NUCLEOTIDE SEQUENCE [LARGE SCALE GENOMIC DNA]</scope>
    <source>
        <strain evidence="5">CGMCC 1.6496</strain>
    </source>
</reference>
<protein>
    <submittedName>
        <fullName evidence="4">Protein RodZ, contains Xre-like HTH and DUF4115 domains</fullName>
    </submittedName>
</protein>
<dbReference type="InterPro" id="IPR025194">
    <property type="entry name" value="RodZ-like_C"/>
</dbReference>
<dbReference type="OrthoDB" id="9797543at2"/>
<feature type="transmembrane region" description="Helical" evidence="2">
    <location>
        <begin position="102"/>
        <end position="127"/>
    </location>
</feature>
<organism evidence="4 5">
    <name type="scientific">Virgibacillus chiguensis</name>
    <dbReference type="NCBI Taxonomy" id="411959"/>
    <lineage>
        <taxon>Bacteria</taxon>
        <taxon>Bacillati</taxon>
        <taxon>Bacillota</taxon>
        <taxon>Bacilli</taxon>
        <taxon>Bacillales</taxon>
        <taxon>Bacillaceae</taxon>
        <taxon>Virgibacillus</taxon>
    </lineage>
</organism>
<keyword evidence="5" id="KW-1185">Reference proteome</keyword>
<dbReference type="InterPro" id="IPR050400">
    <property type="entry name" value="Bact_Cytoskel_RodZ"/>
</dbReference>
<dbReference type="EMBL" id="FQXD01000002">
    <property type="protein sequence ID" value="SHG83540.1"/>
    <property type="molecule type" value="Genomic_DNA"/>
</dbReference>
<dbReference type="CDD" id="cd00093">
    <property type="entry name" value="HTH_XRE"/>
    <property type="match status" value="1"/>
</dbReference>
<dbReference type="GO" id="GO:0003677">
    <property type="term" value="F:DNA binding"/>
    <property type="evidence" value="ECO:0007669"/>
    <property type="project" value="InterPro"/>
</dbReference>
<evidence type="ECO:0000256" key="1">
    <source>
        <dbReference type="SAM" id="MobiDB-lite"/>
    </source>
</evidence>
<feature type="region of interest" description="Disordered" evidence="1">
    <location>
        <begin position="133"/>
        <end position="207"/>
    </location>
</feature>
<dbReference type="SMART" id="SM00530">
    <property type="entry name" value="HTH_XRE"/>
    <property type="match status" value="1"/>
</dbReference>
<name>A0A1M5N1W1_9BACI</name>
<dbReference type="InterPro" id="IPR001387">
    <property type="entry name" value="Cro/C1-type_HTH"/>
</dbReference>
<feature type="region of interest" description="Disordered" evidence="1">
    <location>
        <begin position="73"/>
        <end position="93"/>
    </location>
</feature>
<keyword evidence="2" id="KW-0472">Membrane</keyword>
<proteinExistence type="predicted"/>
<feature type="compositionally biased region" description="Basic and acidic residues" evidence="1">
    <location>
        <begin position="134"/>
        <end position="155"/>
    </location>
</feature>
<dbReference type="Pfam" id="PF13413">
    <property type="entry name" value="HTH_25"/>
    <property type="match status" value="1"/>
</dbReference>
<dbReference type="Proteomes" id="UP000184079">
    <property type="component" value="Unassembled WGS sequence"/>
</dbReference>
<dbReference type="Gene3D" id="1.10.260.40">
    <property type="entry name" value="lambda repressor-like DNA-binding domains"/>
    <property type="match status" value="1"/>
</dbReference>
<keyword evidence="2" id="KW-1133">Transmembrane helix</keyword>
<evidence type="ECO:0000313" key="5">
    <source>
        <dbReference type="Proteomes" id="UP000184079"/>
    </source>
</evidence>
<feature type="domain" description="HTH cro/C1-type" evidence="3">
    <location>
        <begin position="7"/>
        <end position="39"/>
    </location>
</feature>
<evidence type="ECO:0000256" key="2">
    <source>
        <dbReference type="SAM" id="Phobius"/>
    </source>
</evidence>
<dbReference type="PROSITE" id="PS50943">
    <property type="entry name" value="HTH_CROC1"/>
    <property type="match status" value="1"/>
</dbReference>
<dbReference type="SUPFAM" id="SSF47413">
    <property type="entry name" value="lambda repressor-like DNA-binding domains"/>
    <property type="match status" value="1"/>
</dbReference>
<evidence type="ECO:0000313" key="4">
    <source>
        <dbReference type="EMBL" id="SHG83540.1"/>
    </source>
</evidence>
<gene>
    <name evidence="4" type="ORF">SAMN05421807_10235</name>
</gene>
<keyword evidence="2" id="KW-0812">Transmembrane</keyword>
<evidence type="ECO:0000259" key="3">
    <source>
        <dbReference type="PROSITE" id="PS50943"/>
    </source>
</evidence>
<dbReference type="InterPro" id="IPR010982">
    <property type="entry name" value="Lambda_DNA-bd_dom_sf"/>
</dbReference>
<dbReference type="AlphaFoldDB" id="A0A1M5N1W1"/>
<dbReference type="PANTHER" id="PTHR34475">
    <property type="match status" value="1"/>
</dbReference>
<dbReference type="Pfam" id="PF13464">
    <property type="entry name" value="RodZ_C"/>
    <property type="match status" value="1"/>
</dbReference>
<dbReference type="PANTHER" id="PTHR34475:SF1">
    <property type="entry name" value="CYTOSKELETON PROTEIN RODZ"/>
    <property type="match status" value="1"/>
</dbReference>
<accession>A0A1M5N1W1</accession>